<evidence type="ECO:0000313" key="4">
    <source>
        <dbReference type="EMBL" id="GEU33426.1"/>
    </source>
</evidence>
<dbReference type="PROSITE" id="PS50994">
    <property type="entry name" value="INTEGRASE"/>
    <property type="match status" value="1"/>
</dbReference>
<feature type="region of interest" description="Disordered" evidence="2">
    <location>
        <begin position="904"/>
        <end position="945"/>
    </location>
</feature>
<evidence type="ECO:0000256" key="2">
    <source>
        <dbReference type="SAM" id="MobiDB-lite"/>
    </source>
</evidence>
<dbReference type="AlphaFoldDB" id="A0A6L2J951"/>
<sequence length="1231" mass="139163">MALPYKHQLKFNIHKDVKSLMEAIEKRFGGNKETEKLQKTLLKQQYENFSGSSSESLDQIHDRLQKLISQLEIFGESLSQEDINLKFLRSLPTEVVLSVFAASTKVSASILPNVDNLSDDVIYSFFASQFNSPQLDNEYLNQIDANDLEEMDLKTVPVETSTSNALVSQCDGVGSYDWSFQANEEPTNYALMAFTSSNSSSSLGSDSKVAPCSKKYSKAYAILQSHYDKLTVDLKKSQFDVLSYKTGLESIKARLVVYQQNENVFEEDIKLLKLDVMLRDNALIELRKKFKKSNFESDKSVPTSLVHDRYKSGKGYHVIPPPYIGTFMPPKPNLVFHDALTISETVLNVFNMEPSTLILPRNCLNQIGLLPLSLKIRNLTQKMNRRNHAMRVNHQNYPRMTHPHTHRHVVPIALLTRSRLVPLNAARPVTTVVPQTTMKNQRPVKHVVNKAPSPIRRPINHRSSPKHRNFHKIVTTVKVNNVSTVKGTKGNWGNPQLALKDKGVIDSSCSRHITGNISYLSDFEEINEGYVAFGGNPKGGKITCKGKIKTCKLDFEDVYFVKELKFNLFSVLQMCDKKNSVLFTHTECVVLSFDFKLPDENHVFLRVPKENNMLGLINFKIMNKLVKGNLVRGLPSKVFENTHTCVACKKGKQHKAFCKSRPISSVSHPLQRLHMDLFRPTFVKSLNKKSYCLVVTDDYSRFSWVFFLATKDETSTILKFFIAGIENQINHKVKIIRCDNGTEFKNHDLNQFCGMKGIKRESGVARTPQQNEVTERKNRTLIKAARTMLVDSLLPIPFWAEAVNTSCYVQNRVLVTNPHNKTPYELLLGSRPTWLFDIDTLTQSMNYQPVVAGNQPNYNAGSQENLDAGKLVNETESAQQYVLLPLWSTSSKDPQNTDADAAFDVKENESEVNVSLSNNDKLKKYDDKTKREAKGKSPVDLSTGVRHLSDEFEDFSSNSNNKVNDASAPVTAVEPNSTNNTKSFNAASPSDNVVSPTFEIGGKSSFVDPSQYHDDPDILALEDIVYLDNKEDVGVEADFSNLEINKEYARMVKEQGGLNQINDEDFHTCMFACFLSQEEPKRVHQALKDPICNEAMQEELLQFKLQKGHTQEENIDYEEVFALVARIKAIRLFLAYSSCYVAAASCCAQYQVDEKDRIEVTAGDLKLLMSGALLMLKNVVITKDTIRQNLRLDDPDAVECLHNEEIFAELARMGYEKPPPKLIYYMAFFSA</sequence>
<dbReference type="InterPro" id="IPR036397">
    <property type="entry name" value="RNaseH_sf"/>
</dbReference>
<feature type="compositionally biased region" description="Polar residues" evidence="2">
    <location>
        <begin position="974"/>
        <end position="990"/>
    </location>
</feature>
<dbReference type="PANTHER" id="PTHR42648:SF32">
    <property type="entry name" value="RIBONUCLEASE H-LIKE DOMAIN, GAG-PRE-INTEGRASE DOMAIN PROTEIN-RELATED"/>
    <property type="match status" value="1"/>
</dbReference>
<dbReference type="Pfam" id="PF14223">
    <property type="entry name" value="Retrotran_gag_2"/>
    <property type="match status" value="1"/>
</dbReference>
<dbReference type="InterPro" id="IPR012337">
    <property type="entry name" value="RNaseH-like_sf"/>
</dbReference>
<dbReference type="PANTHER" id="PTHR42648">
    <property type="entry name" value="TRANSPOSASE, PUTATIVE-RELATED"/>
    <property type="match status" value="1"/>
</dbReference>
<dbReference type="InterPro" id="IPR054722">
    <property type="entry name" value="PolX-like_BBD"/>
</dbReference>
<dbReference type="InterPro" id="IPR001584">
    <property type="entry name" value="Integrase_cat-core"/>
</dbReference>
<keyword evidence="1" id="KW-0645">Protease</keyword>
<dbReference type="EMBL" id="BKCJ010000463">
    <property type="protein sequence ID" value="GEU33426.1"/>
    <property type="molecule type" value="Genomic_DNA"/>
</dbReference>
<keyword evidence="1" id="KW-0378">Hydrolase</keyword>
<evidence type="ECO:0000256" key="1">
    <source>
        <dbReference type="ARBA" id="ARBA00022670"/>
    </source>
</evidence>
<comment type="caution">
    <text evidence="4">The sequence shown here is derived from an EMBL/GenBank/DDBJ whole genome shotgun (WGS) entry which is preliminary data.</text>
</comment>
<feature type="domain" description="Integrase catalytic" evidence="3">
    <location>
        <begin position="665"/>
        <end position="831"/>
    </location>
</feature>
<reference evidence="4" key="1">
    <citation type="journal article" date="2019" name="Sci. Rep.">
        <title>Draft genome of Tanacetum cinerariifolium, the natural source of mosquito coil.</title>
        <authorList>
            <person name="Yamashiro T."/>
            <person name="Shiraishi A."/>
            <person name="Satake H."/>
            <person name="Nakayama K."/>
        </authorList>
    </citation>
    <scope>NUCLEOTIDE SEQUENCE</scope>
</reference>
<dbReference type="InterPro" id="IPR039537">
    <property type="entry name" value="Retrotran_Ty1/copia-like"/>
</dbReference>
<proteinExistence type="predicted"/>
<dbReference type="SUPFAM" id="SSF53098">
    <property type="entry name" value="Ribonuclease H-like"/>
    <property type="match status" value="1"/>
</dbReference>
<dbReference type="GO" id="GO:0003676">
    <property type="term" value="F:nucleic acid binding"/>
    <property type="evidence" value="ECO:0007669"/>
    <property type="project" value="InterPro"/>
</dbReference>
<dbReference type="GO" id="GO:0006508">
    <property type="term" value="P:proteolysis"/>
    <property type="evidence" value="ECO:0007669"/>
    <property type="project" value="UniProtKB-KW"/>
</dbReference>
<accession>A0A6L2J951</accession>
<dbReference type="Gene3D" id="3.30.420.10">
    <property type="entry name" value="Ribonuclease H-like superfamily/Ribonuclease H"/>
    <property type="match status" value="1"/>
</dbReference>
<dbReference type="GO" id="GO:0008233">
    <property type="term" value="F:peptidase activity"/>
    <property type="evidence" value="ECO:0007669"/>
    <property type="project" value="UniProtKB-KW"/>
</dbReference>
<feature type="region of interest" description="Disordered" evidence="2">
    <location>
        <begin position="971"/>
        <end position="990"/>
    </location>
</feature>
<protein>
    <recommendedName>
        <fullName evidence="3">Integrase catalytic domain-containing protein</fullName>
    </recommendedName>
</protein>
<name>A0A6L2J951_TANCI</name>
<feature type="compositionally biased region" description="Basic and acidic residues" evidence="2">
    <location>
        <begin position="920"/>
        <end position="937"/>
    </location>
</feature>
<evidence type="ECO:0000259" key="3">
    <source>
        <dbReference type="PROSITE" id="PS50994"/>
    </source>
</evidence>
<dbReference type="Pfam" id="PF22936">
    <property type="entry name" value="Pol_BBD"/>
    <property type="match status" value="1"/>
</dbReference>
<dbReference type="GO" id="GO:0015074">
    <property type="term" value="P:DNA integration"/>
    <property type="evidence" value="ECO:0007669"/>
    <property type="project" value="InterPro"/>
</dbReference>
<gene>
    <name evidence="4" type="ORF">Tci_005404</name>
</gene>
<dbReference type="Pfam" id="PF00665">
    <property type="entry name" value="rve"/>
    <property type="match status" value="1"/>
</dbReference>
<organism evidence="4">
    <name type="scientific">Tanacetum cinerariifolium</name>
    <name type="common">Dalmatian daisy</name>
    <name type="synonym">Chrysanthemum cinerariifolium</name>
    <dbReference type="NCBI Taxonomy" id="118510"/>
    <lineage>
        <taxon>Eukaryota</taxon>
        <taxon>Viridiplantae</taxon>
        <taxon>Streptophyta</taxon>
        <taxon>Embryophyta</taxon>
        <taxon>Tracheophyta</taxon>
        <taxon>Spermatophyta</taxon>
        <taxon>Magnoliopsida</taxon>
        <taxon>eudicotyledons</taxon>
        <taxon>Gunneridae</taxon>
        <taxon>Pentapetalae</taxon>
        <taxon>asterids</taxon>
        <taxon>campanulids</taxon>
        <taxon>Asterales</taxon>
        <taxon>Asteraceae</taxon>
        <taxon>Asteroideae</taxon>
        <taxon>Anthemideae</taxon>
        <taxon>Anthemidinae</taxon>
        <taxon>Tanacetum</taxon>
    </lineage>
</organism>